<dbReference type="InterPro" id="IPR050109">
    <property type="entry name" value="HTH-type_TetR-like_transc_reg"/>
</dbReference>
<reference evidence="4 5" key="1">
    <citation type="submission" date="2022-03" db="EMBL/GenBank/DDBJ databases">
        <title>Novel taxa within the pig intestine.</title>
        <authorList>
            <person name="Wylensek D."/>
            <person name="Bishof K."/>
            <person name="Afrizal A."/>
            <person name="Clavel T."/>
        </authorList>
    </citation>
    <scope>NUCLEOTIDE SEQUENCE [LARGE SCALE GENOMIC DNA]</scope>
    <source>
        <strain evidence="4 5">CLA-KB-P133</strain>
    </source>
</reference>
<evidence type="ECO:0000256" key="1">
    <source>
        <dbReference type="ARBA" id="ARBA00023125"/>
    </source>
</evidence>
<organism evidence="4 5">
    <name type="scientific">Grylomicrobium aquisgranensis</name>
    <dbReference type="NCBI Taxonomy" id="2926318"/>
    <lineage>
        <taxon>Bacteria</taxon>
        <taxon>Bacillati</taxon>
        <taxon>Bacillota</taxon>
        <taxon>Erysipelotrichia</taxon>
        <taxon>Erysipelotrichales</taxon>
        <taxon>Erysipelotrichaceae</taxon>
        <taxon>Grylomicrobium</taxon>
    </lineage>
</organism>
<keyword evidence="5" id="KW-1185">Reference proteome</keyword>
<evidence type="ECO:0000256" key="2">
    <source>
        <dbReference type="PROSITE-ProRule" id="PRU00335"/>
    </source>
</evidence>
<dbReference type="GO" id="GO:0003700">
    <property type="term" value="F:DNA-binding transcription factor activity"/>
    <property type="evidence" value="ECO:0007669"/>
    <property type="project" value="TreeGrafter"/>
</dbReference>
<dbReference type="RefSeq" id="WP_277008772.1">
    <property type="nucleotide sequence ID" value="NZ_JALBUR010000007.1"/>
</dbReference>
<dbReference type="Pfam" id="PF00440">
    <property type="entry name" value="TetR_N"/>
    <property type="match status" value="1"/>
</dbReference>
<evidence type="ECO:0000259" key="3">
    <source>
        <dbReference type="PROSITE" id="PS50977"/>
    </source>
</evidence>
<dbReference type="InterPro" id="IPR009057">
    <property type="entry name" value="Homeodomain-like_sf"/>
</dbReference>
<dbReference type="PROSITE" id="PS50977">
    <property type="entry name" value="HTH_TETR_2"/>
    <property type="match status" value="1"/>
</dbReference>
<protein>
    <submittedName>
        <fullName evidence="4">TetR/AcrR family transcriptional regulator</fullName>
    </submittedName>
</protein>
<feature type="domain" description="HTH tetR-type" evidence="3">
    <location>
        <begin position="8"/>
        <end position="68"/>
    </location>
</feature>
<evidence type="ECO:0000313" key="5">
    <source>
        <dbReference type="Proteomes" id="UP001286174"/>
    </source>
</evidence>
<keyword evidence="1 2" id="KW-0238">DNA-binding</keyword>
<dbReference type="Proteomes" id="UP001286174">
    <property type="component" value="Unassembled WGS sequence"/>
</dbReference>
<dbReference type="InterPro" id="IPR001647">
    <property type="entry name" value="HTH_TetR"/>
</dbReference>
<dbReference type="EMBL" id="JALBUR010000007">
    <property type="protein sequence ID" value="MDX8419339.1"/>
    <property type="molecule type" value="Genomic_DNA"/>
</dbReference>
<dbReference type="AlphaFoldDB" id="A0AB35U7V7"/>
<feature type="DNA-binding region" description="H-T-H motif" evidence="2">
    <location>
        <begin position="31"/>
        <end position="50"/>
    </location>
</feature>
<proteinExistence type="predicted"/>
<comment type="caution">
    <text evidence="4">The sequence shown here is derived from an EMBL/GenBank/DDBJ whole genome shotgun (WGS) entry which is preliminary data.</text>
</comment>
<dbReference type="SUPFAM" id="SSF46689">
    <property type="entry name" value="Homeodomain-like"/>
    <property type="match status" value="1"/>
</dbReference>
<gene>
    <name evidence="4" type="ORF">MOZ60_04430</name>
</gene>
<dbReference type="PANTHER" id="PTHR30055:SF226">
    <property type="entry name" value="HTH-TYPE TRANSCRIPTIONAL REGULATOR PKSA"/>
    <property type="match status" value="1"/>
</dbReference>
<accession>A0AB35U7V7</accession>
<dbReference type="Gene3D" id="1.10.357.10">
    <property type="entry name" value="Tetracycline Repressor, domain 2"/>
    <property type="match status" value="1"/>
</dbReference>
<sequence>MKREIKTALTKQKILESAFHIFAKDGYKTASMQDIASDAGTSKGIIYHYFKDKDDLYLTCASIVFDELAEELGRTADGSIDAYFAARSAWFGKNPDKAAMFCEALLFYPIQLQEQMEACRKKYDEVNAAVLRAVLADQTVRSGYQEADVQRIFRAFQNFLNAEYRNSLIKHDEKAILQHDADCRKALQIFLYGIIEEKR</sequence>
<dbReference type="PRINTS" id="PR00455">
    <property type="entry name" value="HTHTETR"/>
</dbReference>
<dbReference type="PANTHER" id="PTHR30055">
    <property type="entry name" value="HTH-TYPE TRANSCRIPTIONAL REGULATOR RUTR"/>
    <property type="match status" value="1"/>
</dbReference>
<name>A0AB35U7V7_9FIRM</name>
<evidence type="ECO:0000313" key="4">
    <source>
        <dbReference type="EMBL" id="MDX8419339.1"/>
    </source>
</evidence>
<dbReference type="GO" id="GO:0000976">
    <property type="term" value="F:transcription cis-regulatory region binding"/>
    <property type="evidence" value="ECO:0007669"/>
    <property type="project" value="TreeGrafter"/>
</dbReference>